<accession>A0A1Y2BUF6</accession>
<protein>
    <submittedName>
        <fullName evidence="1">Uncharacterized protein</fullName>
    </submittedName>
</protein>
<reference evidence="1 2" key="1">
    <citation type="submission" date="2016-07" db="EMBL/GenBank/DDBJ databases">
        <title>Pervasive Adenine N6-methylation of Active Genes in Fungi.</title>
        <authorList>
            <consortium name="DOE Joint Genome Institute"/>
            <person name="Mondo S.J."/>
            <person name="Dannebaum R.O."/>
            <person name="Kuo R.C."/>
            <person name="Labutti K."/>
            <person name="Haridas S."/>
            <person name="Kuo A."/>
            <person name="Salamov A."/>
            <person name="Ahrendt S.R."/>
            <person name="Lipzen A."/>
            <person name="Sullivan W."/>
            <person name="Andreopoulos W.B."/>
            <person name="Clum A."/>
            <person name="Lindquist E."/>
            <person name="Daum C."/>
            <person name="Ramamoorthy G.K."/>
            <person name="Gryganskyi A."/>
            <person name="Culley D."/>
            <person name="Magnuson J.K."/>
            <person name="James T.Y."/>
            <person name="O'Malley M.A."/>
            <person name="Stajich J.E."/>
            <person name="Spatafora J.W."/>
            <person name="Visel A."/>
            <person name="Grigoriev I.V."/>
        </authorList>
    </citation>
    <scope>NUCLEOTIDE SEQUENCE [LARGE SCALE GENOMIC DNA]</scope>
    <source>
        <strain evidence="1 2">62-1032</strain>
    </source>
</reference>
<evidence type="ECO:0000313" key="1">
    <source>
        <dbReference type="EMBL" id="ORY38314.1"/>
    </source>
</evidence>
<dbReference type="EMBL" id="MCGR01000155">
    <property type="protein sequence ID" value="ORY38314.1"/>
    <property type="molecule type" value="Genomic_DNA"/>
</dbReference>
<keyword evidence="2" id="KW-1185">Reference proteome</keyword>
<proteinExistence type="predicted"/>
<evidence type="ECO:0000313" key="2">
    <source>
        <dbReference type="Proteomes" id="UP000193467"/>
    </source>
</evidence>
<organism evidence="1 2">
    <name type="scientific">Leucosporidium creatinivorum</name>
    <dbReference type="NCBI Taxonomy" id="106004"/>
    <lineage>
        <taxon>Eukaryota</taxon>
        <taxon>Fungi</taxon>
        <taxon>Dikarya</taxon>
        <taxon>Basidiomycota</taxon>
        <taxon>Pucciniomycotina</taxon>
        <taxon>Microbotryomycetes</taxon>
        <taxon>Leucosporidiales</taxon>
        <taxon>Leucosporidium</taxon>
    </lineage>
</organism>
<gene>
    <name evidence="1" type="ORF">BCR35DRAFT_356515</name>
</gene>
<dbReference type="InParanoid" id="A0A1Y2BUF6"/>
<comment type="caution">
    <text evidence="1">The sequence shown here is derived from an EMBL/GenBank/DDBJ whole genome shotgun (WGS) entry which is preliminary data.</text>
</comment>
<sequence length="333" mass="36756">MSNTRIELEEFGDGKNIDSTALDHRFLDAAFCCSINVRSARTSDSPSNVVNVSQLVYQALFIFVAQRLPPPFTIRVKFPGLDHVIQIEWKQGPWATRTVCLATRSVAPPMLETGLRYHAEDFEGHTAVTVLTAFATDVSKAAEEDARPGQIVPLQAGRYAYLLLFACLHTFHDRILLPQLAEHLLSLYSKPAHALDVGIFEHLLLPHFPSSVVKQGQELVGKIRNQDSTVPAPQPRSRGCPLRLHVGDTFLHRRTGELGLVVGWELKPGKRTLVTPRSKRGAQGGAIPKPTPLRLAPQLDEYLYLAVMESATRYSSPTKVNPLDVDATSSPTT</sequence>
<name>A0A1Y2BUF6_9BASI</name>
<dbReference type="Proteomes" id="UP000193467">
    <property type="component" value="Unassembled WGS sequence"/>
</dbReference>
<dbReference type="AlphaFoldDB" id="A0A1Y2BUF6"/>